<feature type="binding site" evidence="4">
    <location>
        <position position="170"/>
    </location>
    <ligand>
        <name>Zn(2+)</name>
        <dbReference type="ChEBI" id="CHEBI:29105"/>
    </ligand>
</feature>
<dbReference type="InterPro" id="IPR050134">
    <property type="entry name" value="NAD-dep_sirtuin_deacylases"/>
</dbReference>
<keyword evidence="4" id="KW-0479">Metal-binding</keyword>
<dbReference type="SUPFAM" id="SSF52467">
    <property type="entry name" value="DHS-like NAD/FAD-binding domain"/>
    <property type="match status" value="1"/>
</dbReference>
<reference evidence="6" key="1">
    <citation type="journal article" date="2021" name="PeerJ">
        <title>Extensive microbial diversity within the chicken gut microbiome revealed by metagenomics and culture.</title>
        <authorList>
            <person name="Gilroy R."/>
            <person name="Ravi A."/>
            <person name="Getino M."/>
            <person name="Pursley I."/>
            <person name="Horton D.L."/>
            <person name="Alikhan N.F."/>
            <person name="Baker D."/>
            <person name="Gharbi K."/>
            <person name="Hall N."/>
            <person name="Watson M."/>
            <person name="Adriaenssens E.M."/>
            <person name="Foster-Nyarko E."/>
            <person name="Jarju S."/>
            <person name="Secka A."/>
            <person name="Antonio M."/>
            <person name="Oren A."/>
            <person name="Chaudhuri R.R."/>
            <person name="La Ragione R."/>
            <person name="Hildebrand F."/>
            <person name="Pallen M.J."/>
        </authorList>
    </citation>
    <scope>NUCLEOTIDE SEQUENCE</scope>
    <source>
        <strain evidence="6">ChiHjej11B10-15683</strain>
    </source>
</reference>
<name>A0A921HCE4_9PAST</name>
<dbReference type="AlphaFoldDB" id="A0A921HCE4"/>
<dbReference type="GO" id="GO:0046872">
    <property type="term" value="F:metal ion binding"/>
    <property type="evidence" value="ECO:0007669"/>
    <property type="project" value="UniProtKB-KW"/>
</dbReference>
<evidence type="ECO:0000259" key="5">
    <source>
        <dbReference type="PROSITE" id="PS50305"/>
    </source>
</evidence>
<evidence type="ECO:0000313" key="6">
    <source>
        <dbReference type="EMBL" id="HJF74416.1"/>
    </source>
</evidence>
<dbReference type="InterPro" id="IPR003000">
    <property type="entry name" value="Sirtuin"/>
</dbReference>
<dbReference type="InterPro" id="IPR026590">
    <property type="entry name" value="Ssirtuin_cat_dom"/>
</dbReference>
<dbReference type="EMBL" id="DYVQ01000079">
    <property type="protein sequence ID" value="HJF74416.1"/>
    <property type="molecule type" value="Genomic_DNA"/>
</dbReference>
<keyword evidence="2" id="KW-0808">Transferase</keyword>
<gene>
    <name evidence="6" type="ORF">K8W15_09590</name>
</gene>
<dbReference type="Proteomes" id="UP000749334">
    <property type="component" value="Unassembled WGS sequence"/>
</dbReference>
<evidence type="ECO:0000256" key="4">
    <source>
        <dbReference type="PROSITE-ProRule" id="PRU00236"/>
    </source>
</evidence>
<feature type="domain" description="Deacetylase sirtuin-type" evidence="5">
    <location>
        <begin position="1"/>
        <end position="276"/>
    </location>
</feature>
<dbReference type="PANTHER" id="PTHR11085">
    <property type="entry name" value="NAD-DEPENDENT PROTEIN DEACYLASE SIRTUIN-5, MITOCHONDRIAL-RELATED"/>
    <property type="match status" value="1"/>
</dbReference>
<accession>A0A921HCE4</accession>
<comment type="caution">
    <text evidence="6">The sequence shown here is derived from an EMBL/GenBank/DDBJ whole genome shotgun (WGS) entry which is preliminary data.</text>
</comment>
<reference evidence="6" key="2">
    <citation type="submission" date="2021-09" db="EMBL/GenBank/DDBJ databases">
        <authorList>
            <person name="Gilroy R."/>
        </authorList>
    </citation>
    <scope>NUCLEOTIDE SEQUENCE</scope>
    <source>
        <strain evidence="6">ChiHjej11B10-15683</strain>
    </source>
</reference>
<dbReference type="PROSITE" id="PS50305">
    <property type="entry name" value="SIRTUIN"/>
    <property type="match status" value="1"/>
</dbReference>
<evidence type="ECO:0000256" key="2">
    <source>
        <dbReference type="ARBA" id="ARBA00022679"/>
    </source>
</evidence>
<dbReference type="GO" id="GO:0017136">
    <property type="term" value="F:histone deacetylase activity, NAD-dependent"/>
    <property type="evidence" value="ECO:0007669"/>
    <property type="project" value="TreeGrafter"/>
</dbReference>
<feature type="binding site" evidence="4">
    <location>
        <position position="173"/>
    </location>
    <ligand>
        <name>Zn(2+)</name>
        <dbReference type="ChEBI" id="CHEBI:29105"/>
    </ligand>
</feature>
<dbReference type="InterPro" id="IPR029035">
    <property type="entry name" value="DHS-like_NAD/FAD-binding_dom"/>
</dbReference>
<feature type="binding site" evidence="4">
    <location>
        <position position="142"/>
    </location>
    <ligand>
        <name>Zn(2+)</name>
        <dbReference type="ChEBI" id="CHEBI:29105"/>
    </ligand>
</feature>
<feature type="active site" description="Proton acceptor" evidence="4">
    <location>
        <position position="130"/>
    </location>
</feature>
<dbReference type="GO" id="GO:0070403">
    <property type="term" value="F:NAD+ binding"/>
    <property type="evidence" value="ECO:0007669"/>
    <property type="project" value="InterPro"/>
</dbReference>
<evidence type="ECO:0000256" key="3">
    <source>
        <dbReference type="ARBA" id="ARBA00023027"/>
    </source>
</evidence>
<dbReference type="RefSeq" id="WP_335795258.1">
    <property type="nucleotide sequence ID" value="NZ_JARTCE010000037.1"/>
</dbReference>
<dbReference type="Gene3D" id="3.30.1600.10">
    <property type="entry name" value="SIR2/SIRT2 'Small Domain"/>
    <property type="match status" value="1"/>
</dbReference>
<evidence type="ECO:0000313" key="7">
    <source>
        <dbReference type="Proteomes" id="UP000749334"/>
    </source>
</evidence>
<feature type="binding site" evidence="4">
    <location>
        <position position="138"/>
    </location>
    <ligand>
        <name>Zn(2+)</name>
        <dbReference type="ChEBI" id="CHEBI:29105"/>
    </ligand>
</feature>
<organism evidence="6 7">
    <name type="scientific">Gallibacterium anatis</name>
    <dbReference type="NCBI Taxonomy" id="750"/>
    <lineage>
        <taxon>Bacteria</taxon>
        <taxon>Pseudomonadati</taxon>
        <taxon>Pseudomonadota</taxon>
        <taxon>Gammaproteobacteria</taxon>
        <taxon>Pasteurellales</taxon>
        <taxon>Pasteurellaceae</taxon>
        <taxon>Gallibacterium</taxon>
    </lineage>
</organism>
<evidence type="ECO:0000256" key="1">
    <source>
        <dbReference type="ARBA" id="ARBA00012928"/>
    </source>
</evidence>
<sequence>MNNDLNYAIELIRQADGILITAGAGMSVDSGLPDFRSVGGFWNAYPPLKKFNLQFIDIATPLAYEQHPELAKWFFAHRLNQYRQAEPHEGYTILKRWAENKQYGYFVFTSNVDGHFRKAGFNESRIYECHGTLDRLQCMNNCQNQSWWSCGYNPITDDEQCIVVSEAPTCPNCGGLARQNVMMFNDYTYCENYQLIKYTRLNEWLGKAQRPIVIEIGAGKAVPTVRHFSERIAKQKKGGLIRINPIDAGVPKMHFLSLKMGGLEALRAIDKLLQAGEN</sequence>
<dbReference type="Pfam" id="PF02146">
    <property type="entry name" value="SIR2"/>
    <property type="match status" value="1"/>
</dbReference>
<dbReference type="EC" id="2.3.1.286" evidence="1"/>
<proteinExistence type="predicted"/>
<keyword evidence="3" id="KW-0520">NAD</keyword>
<keyword evidence="4" id="KW-0862">Zinc</keyword>
<dbReference type="Gene3D" id="3.40.50.1220">
    <property type="entry name" value="TPP-binding domain"/>
    <property type="match status" value="1"/>
</dbReference>
<dbReference type="InterPro" id="IPR026591">
    <property type="entry name" value="Sirtuin_cat_small_dom_sf"/>
</dbReference>
<protein>
    <recommendedName>
        <fullName evidence="1">protein acetyllysine N-acetyltransferase</fullName>
        <ecNumber evidence="1">2.3.1.286</ecNumber>
    </recommendedName>
</protein>
<dbReference type="PANTHER" id="PTHR11085:SF10">
    <property type="entry name" value="NAD-DEPENDENT PROTEIN DEACYLASE SIRTUIN-5, MITOCHONDRIAL-RELATED"/>
    <property type="match status" value="1"/>
</dbReference>